<accession>A0ABQ1RJK9</accession>
<dbReference type="SUPFAM" id="SSF53335">
    <property type="entry name" value="S-adenosyl-L-methionine-dependent methyltransferases"/>
    <property type="match status" value="1"/>
</dbReference>
<sequence>MKKIIVGIIRHYRSGGLRKAIWYVRSRFYHDVIKKIKFGDFHYWLNPERVLAKRFELQLPAVDNEEFVSLGNYCVSRKIPLCEKSTIYSLGVLNDTSFDEQVSTAYNCNVYLFDPSIIATRHINKKNNKLFKFQQVGVWKDSGEIKFYTPMYGGSPSMVFEHAGQEFSAPCKTLPVLMQEYGHTSIDLIKLDIEGAAMGVLNHMLDEKIYPGQVIVEFERPNKKDAMEFFQFYRELLNLLERFDSLSYKAYVIPRERYKYFSIEMILVRNPEVG</sequence>
<dbReference type="Pfam" id="PF05050">
    <property type="entry name" value="Methyltransf_21"/>
    <property type="match status" value="1"/>
</dbReference>
<comment type="caution">
    <text evidence="2">The sequence shown here is derived from an EMBL/GenBank/DDBJ whole genome shotgun (WGS) entry which is preliminary data.</text>
</comment>
<gene>
    <name evidence="2" type="ORF">GCM10011357_29380</name>
</gene>
<feature type="domain" description="Methyltransferase FkbM" evidence="1">
    <location>
        <begin position="130"/>
        <end position="237"/>
    </location>
</feature>
<proteinExistence type="predicted"/>
<dbReference type="PANTHER" id="PTHR32026:SF10">
    <property type="entry name" value="METHYLTRANSFERASE-LIKE PROTEIN 24-RELATED"/>
    <property type="match status" value="1"/>
</dbReference>
<dbReference type="RefSeq" id="WP_099036295.1">
    <property type="nucleotide sequence ID" value="NZ_BMGJ01000013.1"/>
</dbReference>
<dbReference type="InterPro" id="IPR029063">
    <property type="entry name" value="SAM-dependent_MTases_sf"/>
</dbReference>
<dbReference type="Gene3D" id="3.40.50.150">
    <property type="entry name" value="Vaccinia Virus protein VP39"/>
    <property type="match status" value="1"/>
</dbReference>
<organism evidence="2 3">
    <name type="scientific">Lacimicrobium alkaliphilum</name>
    <dbReference type="NCBI Taxonomy" id="1526571"/>
    <lineage>
        <taxon>Bacteria</taxon>
        <taxon>Pseudomonadati</taxon>
        <taxon>Pseudomonadota</taxon>
        <taxon>Gammaproteobacteria</taxon>
        <taxon>Alteromonadales</taxon>
        <taxon>Alteromonadaceae</taxon>
        <taxon>Lacimicrobium</taxon>
    </lineage>
</organism>
<protein>
    <recommendedName>
        <fullName evidence="1">Methyltransferase FkbM domain-containing protein</fullName>
    </recommendedName>
</protein>
<reference evidence="3" key="1">
    <citation type="journal article" date="2019" name="Int. J. Syst. Evol. Microbiol.">
        <title>The Global Catalogue of Microorganisms (GCM) 10K type strain sequencing project: providing services to taxonomists for standard genome sequencing and annotation.</title>
        <authorList>
            <consortium name="The Broad Institute Genomics Platform"/>
            <consortium name="The Broad Institute Genome Sequencing Center for Infectious Disease"/>
            <person name="Wu L."/>
            <person name="Ma J."/>
        </authorList>
    </citation>
    <scope>NUCLEOTIDE SEQUENCE [LARGE SCALE GENOMIC DNA]</scope>
    <source>
        <strain evidence="3">CGMCC 1.12923</strain>
    </source>
</reference>
<keyword evidence="3" id="KW-1185">Reference proteome</keyword>
<evidence type="ECO:0000313" key="2">
    <source>
        <dbReference type="EMBL" id="GGD72500.1"/>
    </source>
</evidence>
<dbReference type="InterPro" id="IPR006342">
    <property type="entry name" value="FkbM_mtfrase"/>
</dbReference>
<dbReference type="Proteomes" id="UP000614272">
    <property type="component" value="Unassembled WGS sequence"/>
</dbReference>
<dbReference type="PANTHER" id="PTHR32026">
    <property type="entry name" value="METHYLTRANSFERASE-LIKE PROTEIN 24"/>
    <property type="match status" value="1"/>
</dbReference>
<dbReference type="InterPro" id="IPR026913">
    <property type="entry name" value="METTL24"/>
</dbReference>
<name>A0ABQ1RJK9_9ALTE</name>
<evidence type="ECO:0000313" key="3">
    <source>
        <dbReference type="Proteomes" id="UP000614272"/>
    </source>
</evidence>
<dbReference type="NCBIfam" id="TIGR01444">
    <property type="entry name" value="fkbM_fam"/>
    <property type="match status" value="1"/>
</dbReference>
<evidence type="ECO:0000259" key="1">
    <source>
        <dbReference type="Pfam" id="PF05050"/>
    </source>
</evidence>
<dbReference type="EMBL" id="BMGJ01000013">
    <property type="protein sequence ID" value="GGD72500.1"/>
    <property type="molecule type" value="Genomic_DNA"/>
</dbReference>